<gene>
    <name evidence="2" type="ORF">Tci_563724</name>
</gene>
<name>A0A699IWI7_TANCI</name>
<feature type="non-terminal residue" evidence="2">
    <location>
        <position position="1"/>
    </location>
</feature>
<comment type="caution">
    <text evidence="2">The sequence shown here is derived from an EMBL/GenBank/DDBJ whole genome shotgun (WGS) entry which is preliminary data.</text>
</comment>
<reference evidence="2" key="1">
    <citation type="journal article" date="2019" name="Sci. Rep.">
        <title>Draft genome of Tanacetum cinerariifolium, the natural source of mosquito coil.</title>
        <authorList>
            <person name="Yamashiro T."/>
            <person name="Shiraishi A."/>
            <person name="Satake H."/>
            <person name="Nakayama K."/>
        </authorList>
    </citation>
    <scope>NUCLEOTIDE SEQUENCE</scope>
</reference>
<sequence length="266" mass="28885">ELGFSSQKGSGGRNGVKEKNKDVAAKEGVSPSVTDEIVLKEKQSSFADTSIPAAEMDRLSSLDDTTFFGSFLPLSTPVTTTAGNAPSKSSYANVIGKPSWKKLNIRTLFTPGKWHPDEKLLKEDVSTIPVWVKLHGVPVTTFSDDGLSAIATKLGVRVVRFLDMSMWNVQRISVLVRISNSADKGANNVSSSNTLIDKKIDKIEEQIYEGKLRFVDDDGNPLVPMGIVESDSEVKVVFDETVNIRISTSGKDRTGNGYGTDSLLKQ</sequence>
<evidence type="ECO:0000313" key="2">
    <source>
        <dbReference type="EMBL" id="GEZ91751.1"/>
    </source>
</evidence>
<feature type="compositionally biased region" description="Basic and acidic residues" evidence="1">
    <location>
        <begin position="15"/>
        <end position="25"/>
    </location>
</feature>
<feature type="region of interest" description="Disordered" evidence="1">
    <location>
        <begin position="1"/>
        <end position="30"/>
    </location>
</feature>
<proteinExistence type="predicted"/>
<accession>A0A699IWI7</accession>
<organism evidence="2">
    <name type="scientific">Tanacetum cinerariifolium</name>
    <name type="common">Dalmatian daisy</name>
    <name type="synonym">Chrysanthemum cinerariifolium</name>
    <dbReference type="NCBI Taxonomy" id="118510"/>
    <lineage>
        <taxon>Eukaryota</taxon>
        <taxon>Viridiplantae</taxon>
        <taxon>Streptophyta</taxon>
        <taxon>Embryophyta</taxon>
        <taxon>Tracheophyta</taxon>
        <taxon>Spermatophyta</taxon>
        <taxon>Magnoliopsida</taxon>
        <taxon>eudicotyledons</taxon>
        <taxon>Gunneridae</taxon>
        <taxon>Pentapetalae</taxon>
        <taxon>asterids</taxon>
        <taxon>campanulids</taxon>
        <taxon>Asterales</taxon>
        <taxon>Asteraceae</taxon>
        <taxon>Asteroideae</taxon>
        <taxon>Anthemideae</taxon>
        <taxon>Anthemidinae</taxon>
        <taxon>Tanacetum</taxon>
    </lineage>
</organism>
<evidence type="ECO:0000256" key="1">
    <source>
        <dbReference type="SAM" id="MobiDB-lite"/>
    </source>
</evidence>
<protein>
    <submittedName>
        <fullName evidence="2">Uncharacterized protein</fullName>
    </submittedName>
</protein>
<dbReference type="AlphaFoldDB" id="A0A699IWI7"/>
<dbReference type="EMBL" id="BKCJ010341790">
    <property type="protein sequence ID" value="GEZ91751.1"/>
    <property type="molecule type" value="Genomic_DNA"/>
</dbReference>